<dbReference type="SUPFAM" id="SSF53300">
    <property type="entry name" value="vWA-like"/>
    <property type="match status" value="1"/>
</dbReference>
<keyword evidence="1" id="KW-0732">Signal</keyword>
<evidence type="ECO:0000313" key="3">
    <source>
        <dbReference type="Proteomes" id="UP001157961"/>
    </source>
</evidence>
<accession>A0ABY1NMX6</accession>
<reference evidence="2 3" key="1">
    <citation type="submission" date="2017-05" db="EMBL/GenBank/DDBJ databases">
        <authorList>
            <person name="Varghese N."/>
            <person name="Submissions S."/>
        </authorList>
    </citation>
    <scope>NUCLEOTIDE SEQUENCE [LARGE SCALE GENOMIC DNA]</scope>
    <source>
        <strain evidence="2 3">DSM 29734</strain>
    </source>
</reference>
<dbReference type="Gene3D" id="3.40.50.410">
    <property type="entry name" value="von Willebrand factor, type A domain"/>
    <property type="match status" value="1"/>
</dbReference>
<keyword evidence="3" id="KW-1185">Reference proteome</keyword>
<name>A0ABY1NMX6_9RHOB</name>
<dbReference type="RefSeq" id="WP_283425150.1">
    <property type="nucleotide sequence ID" value="NZ_FXTY01000002.1"/>
</dbReference>
<dbReference type="InterPro" id="IPR010607">
    <property type="entry name" value="DUF1194"/>
</dbReference>
<evidence type="ECO:0008006" key="4">
    <source>
        <dbReference type="Google" id="ProtNLM"/>
    </source>
</evidence>
<evidence type="ECO:0000313" key="2">
    <source>
        <dbReference type="EMBL" id="SMP12917.1"/>
    </source>
</evidence>
<dbReference type="Proteomes" id="UP001157961">
    <property type="component" value="Unassembled WGS sequence"/>
</dbReference>
<gene>
    <name evidence="2" type="ORF">SAMN06265373_102410</name>
</gene>
<sequence>MIRRAAYVALLGMALTASPPPSAATTPPVCRIALLLALDVSSSVDAQEDMLQRRGLAAALTAPEVQAAFLNAPHSVAFSVYEWSGRTQHHTLLDWTVIDSRQTLLESAAQLALSKRSTTEFPTALGHAVGHAARLFREAPPCDVQVLDVSGDGENNDGFTPKQAYNAFPLDGVTVNALAIETFGEKAADLGAQPGDMVTYYKRELIRGPAAFVEVADGFDDFENAMRRKLSRELSVTVLGQLDLHP</sequence>
<evidence type="ECO:0000256" key="1">
    <source>
        <dbReference type="SAM" id="SignalP"/>
    </source>
</evidence>
<feature type="chain" id="PRO_5045935084" description="VWFA domain-containing protein" evidence="1">
    <location>
        <begin position="24"/>
        <end position="246"/>
    </location>
</feature>
<dbReference type="InterPro" id="IPR036465">
    <property type="entry name" value="vWFA_dom_sf"/>
</dbReference>
<comment type="caution">
    <text evidence="2">The sequence shown here is derived from an EMBL/GenBank/DDBJ whole genome shotgun (WGS) entry which is preliminary data.</text>
</comment>
<dbReference type="Pfam" id="PF06707">
    <property type="entry name" value="DUF1194"/>
    <property type="match status" value="1"/>
</dbReference>
<feature type="signal peptide" evidence="1">
    <location>
        <begin position="1"/>
        <end position="23"/>
    </location>
</feature>
<proteinExistence type="predicted"/>
<protein>
    <recommendedName>
        <fullName evidence="4">VWFA domain-containing protein</fullName>
    </recommendedName>
</protein>
<dbReference type="EMBL" id="FXTY01000002">
    <property type="protein sequence ID" value="SMP12917.1"/>
    <property type="molecule type" value="Genomic_DNA"/>
</dbReference>
<organism evidence="2 3">
    <name type="scientific">Shimia sagamensis</name>
    <dbReference type="NCBI Taxonomy" id="1566352"/>
    <lineage>
        <taxon>Bacteria</taxon>
        <taxon>Pseudomonadati</taxon>
        <taxon>Pseudomonadota</taxon>
        <taxon>Alphaproteobacteria</taxon>
        <taxon>Rhodobacterales</taxon>
        <taxon>Roseobacteraceae</taxon>
    </lineage>
</organism>